<dbReference type="EMBL" id="JABEQE010000007">
    <property type="protein sequence ID" value="MBB2172371.1"/>
    <property type="molecule type" value="Genomic_DNA"/>
</dbReference>
<dbReference type="PANTHER" id="PTHR46637:SF1">
    <property type="entry name" value="BLL5188 PROTEIN"/>
    <property type="match status" value="1"/>
</dbReference>
<keyword evidence="4" id="KW-1185">Reference proteome</keyword>
<dbReference type="Pfam" id="PF01609">
    <property type="entry name" value="DDE_Tnp_1"/>
    <property type="match status" value="1"/>
</dbReference>
<sequence length="254" mass="28789">MTCRRYELTDREWSILSPLLPNKPRGVPRVDDRRVLNGILWRFRTGSPWVEIPERYGPPTTCYNRFVRWRKAGVWDQLLEAVAAAYDGDIVMIDSTCVRVHQHAATGKKGDGNDGRMGRSRGGLTSKIHALVDAEGRPVSLRLTGGQVADCTEADALTDNLEEGDILLADKGYDSNAIRAKAAARKAWANIPPKANRKESSTFSRWVYRQRNLVERFFNKIKQFRGIATRYDKHPENYLAAVKLVAARSWCRCL</sequence>
<evidence type="ECO:0000313" key="3">
    <source>
        <dbReference type="EMBL" id="MBB2172371.1"/>
    </source>
</evidence>
<feature type="domain" description="Insertion element IS402-like" evidence="2">
    <location>
        <begin position="8"/>
        <end position="78"/>
    </location>
</feature>
<dbReference type="Proteomes" id="UP000577891">
    <property type="component" value="Unassembled WGS sequence"/>
</dbReference>
<feature type="domain" description="Transposase IS4-like" evidence="1">
    <location>
        <begin position="88"/>
        <end position="247"/>
    </location>
</feature>
<dbReference type="NCBIfam" id="NF033580">
    <property type="entry name" value="transpos_IS5_3"/>
    <property type="match status" value="1"/>
</dbReference>
<dbReference type="GO" id="GO:0004803">
    <property type="term" value="F:transposase activity"/>
    <property type="evidence" value="ECO:0007669"/>
    <property type="project" value="InterPro"/>
</dbReference>
<reference evidence="3 4" key="1">
    <citation type="submission" date="2020-04" db="EMBL/GenBank/DDBJ databases">
        <title>Description of novel Gluconacetobacter.</title>
        <authorList>
            <person name="Sombolestani A."/>
        </authorList>
    </citation>
    <scope>NUCLEOTIDE SEQUENCE [LARGE SCALE GENOMIC DNA]</scope>
    <source>
        <strain evidence="3 4">LMG 27724</strain>
    </source>
</reference>
<dbReference type="RefSeq" id="WP_182978937.1">
    <property type="nucleotide sequence ID" value="NZ_BAABGB010000058.1"/>
</dbReference>
<protein>
    <submittedName>
        <fullName evidence="3">IS5 family transposase</fullName>
    </submittedName>
</protein>
<dbReference type="InterPro" id="IPR025161">
    <property type="entry name" value="IS402-like_dom"/>
</dbReference>
<evidence type="ECO:0000259" key="1">
    <source>
        <dbReference type="Pfam" id="PF01609"/>
    </source>
</evidence>
<organism evidence="3 4">
    <name type="scientific">Gluconacetobacter asukensis</name>
    <dbReference type="NCBI Taxonomy" id="1017181"/>
    <lineage>
        <taxon>Bacteria</taxon>
        <taxon>Pseudomonadati</taxon>
        <taxon>Pseudomonadota</taxon>
        <taxon>Alphaproteobacteria</taxon>
        <taxon>Acetobacterales</taxon>
        <taxon>Acetobacteraceae</taxon>
        <taxon>Gluconacetobacter</taxon>
    </lineage>
</organism>
<dbReference type="AlphaFoldDB" id="A0A7W4J0E5"/>
<dbReference type="GO" id="GO:0006313">
    <property type="term" value="P:DNA transposition"/>
    <property type="evidence" value="ECO:0007669"/>
    <property type="project" value="InterPro"/>
</dbReference>
<evidence type="ECO:0000313" key="4">
    <source>
        <dbReference type="Proteomes" id="UP000577891"/>
    </source>
</evidence>
<name>A0A7W4J0E5_9PROT</name>
<comment type="caution">
    <text evidence="3">The sequence shown here is derived from an EMBL/GenBank/DDBJ whole genome shotgun (WGS) entry which is preliminary data.</text>
</comment>
<accession>A0A7W4J0E5</accession>
<dbReference type="InterPro" id="IPR002559">
    <property type="entry name" value="Transposase_11"/>
</dbReference>
<dbReference type="PANTHER" id="PTHR46637">
    <property type="entry name" value="TIS1421-TRANSPOSASE PROTEIN A"/>
    <property type="match status" value="1"/>
</dbReference>
<evidence type="ECO:0000259" key="2">
    <source>
        <dbReference type="Pfam" id="PF13340"/>
    </source>
</evidence>
<dbReference type="InterPro" id="IPR052909">
    <property type="entry name" value="Transposase_6_like"/>
</dbReference>
<dbReference type="GO" id="GO:0003677">
    <property type="term" value="F:DNA binding"/>
    <property type="evidence" value="ECO:0007669"/>
    <property type="project" value="InterPro"/>
</dbReference>
<dbReference type="Pfam" id="PF13340">
    <property type="entry name" value="DUF4096"/>
    <property type="match status" value="1"/>
</dbReference>
<gene>
    <name evidence="3" type="ORF">HLH35_09610</name>
</gene>
<proteinExistence type="predicted"/>